<accession>M2Z1Y9</accession>
<dbReference type="EMBL" id="KB446557">
    <property type="protein sequence ID" value="EME83830.1"/>
    <property type="molecule type" value="Genomic_DNA"/>
</dbReference>
<evidence type="ECO:0000313" key="2">
    <source>
        <dbReference type="Proteomes" id="UP000016932"/>
    </source>
</evidence>
<dbReference type="HOGENOM" id="CLU_2961863_0_0_1"/>
<sequence length="59" mass="6474">MTVEITTSRRSSQELEGPRVCLNAVSMPSAKTISLTARDFCLIARDLPANRLSNSLVRP</sequence>
<name>M2Z1Y9_PSEFD</name>
<dbReference type="GeneID" id="19334597"/>
<dbReference type="AlphaFoldDB" id="M2Z1Y9"/>
<gene>
    <name evidence="1" type="ORF">MYCFIDRAFT_182175</name>
</gene>
<keyword evidence="2" id="KW-1185">Reference proteome</keyword>
<dbReference type="RefSeq" id="XP_007924464.1">
    <property type="nucleotide sequence ID" value="XM_007926273.1"/>
</dbReference>
<organism evidence="1 2">
    <name type="scientific">Pseudocercospora fijiensis (strain CIRAD86)</name>
    <name type="common">Black leaf streak disease fungus</name>
    <name type="synonym">Mycosphaerella fijiensis</name>
    <dbReference type="NCBI Taxonomy" id="383855"/>
    <lineage>
        <taxon>Eukaryota</taxon>
        <taxon>Fungi</taxon>
        <taxon>Dikarya</taxon>
        <taxon>Ascomycota</taxon>
        <taxon>Pezizomycotina</taxon>
        <taxon>Dothideomycetes</taxon>
        <taxon>Dothideomycetidae</taxon>
        <taxon>Mycosphaerellales</taxon>
        <taxon>Mycosphaerellaceae</taxon>
        <taxon>Pseudocercospora</taxon>
    </lineage>
</organism>
<proteinExistence type="predicted"/>
<reference evidence="1 2" key="1">
    <citation type="journal article" date="2012" name="PLoS Pathog.">
        <title>Diverse lifestyles and strategies of plant pathogenesis encoded in the genomes of eighteen Dothideomycetes fungi.</title>
        <authorList>
            <person name="Ohm R.A."/>
            <person name="Feau N."/>
            <person name="Henrissat B."/>
            <person name="Schoch C.L."/>
            <person name="Horwitz B.A."/>
            <person name="Barry K.W."/>
            <person name="Condon B.J."/>
            <person name="Copeland A.C."/>
            <person name="Dhillon B."/>
            <person name="Glaser F."/>
            <person name="Hesse C.N."/>
            <person name="Kosti I."/>
            <person name="LaButti K."/>
            <person name="Lindquist E.A."/>
            <person name="Lucas S."/>
            <person name="Salamov A.A."/>
            <person name="Bradshaw R.E."/>
            <person name="Ciuffetti L."/>
            <person name="Hamelin R.C."/>
            <person name="Kema G.H.J."/>
            <person name="Lawrence C."/>
            <person name="Scott J.A."/>
            <person name="Spatafora J.W."/>
            <person name="Turgeon B.G."/>
            <person name="de Wit P.J.G.M."/>
            <person name="Zhong S."/>
            <person name="Goodwin S.B."/>
            <person name="Grigoriev I.V."/>
        </authorList>
    </citation>
    <scope>NUCLEOTIDE SEQUENCE [LARGE SCALE GENOMIC DNA]</scope>
    <source>
        <strain evidence="1 2">CIRAD86</strain>
    </source>
</reference>
<evidence type="ECO:0000313" key="1">
    <source>
        <dbReference type="EMBL" id="EME83830.1"/>
    </source>
</evidence>
<dbReference type="KEGG" id="pfj:MYCFIDRAFT_182175"/>
<dbReference type="VEuPathDB" id="FungiDB:MYCFIDRAFT_182175"/>
<protein>
    <submittedName>
        <fullName evidence="1">Uncharacterized protein</fullName>
    </submittedName>
</protein>
<dbReference type="Proteomes" id="UP000016932">
    <property type="component" value="Unassembled WGS sequence"/>
</dbReference>